<proteinExistence type="inferred from homology"/>
<keyword evidence="7" id="KW-1003">Cell membrane</keyword>
<dbReference type="InterPro" id="IPR048279">
    <property type="entry name" value="MdtK-like"/>
</dbReference>
<feature type="transmembrane region" description="Helical" evidence="13">
    <location>
        <begin position="238"/>
        <end position="261"/>
    </location>
</feature>
<keyword evidence="10" id="KW-0406">Ion transport</keyword>
<feature type="transmembrane region" description="Helical" evidence="13">
    <location>
        <begin position="389"/>
        <end position="409"/>
    </location>
</feature>
<evidence type="ECO:0000313" key="14">
    <source>
        <dbReference type="EMBL" id="EKY25477.1"/>
    </source>
</evidence>
<comment type="function">
    <text evidence="1">Multidrug efflux pump.</text>
</comment>
<evidence type="ECO:0000256" key="11">
    <source>
        <dbReference type="ARBA" id="ARBA00023136"/>
    </source>
</evidence>
<feature type="transmembrane region" description="Helical" evidence="13">
    <location>
        <begin position="195"/>
        <end position="217"/>
    </location>
</feature>
<feature type="transmembrane region" description="Helical" evidence="13">
    <location>
        <begin position="321"/>
        <end position="345"/>
    </location>
</feature>
<dbReference type="NCBIfam" id="TIGR00797">
    <property type="entry name" value="matE"/>
    <property type="match status" value="1"/>
</dbReference>
<keyword evidence="6" id="KW-0050">Antiport</keyword>
<evidence type="ECO:0000256" key="13">
    <source>
        <dbReference type="SAM" id="Phobius"/>
    </source>
</evidence>
<dbReference type="STRING" id="545697.HMPREF0216_02469"/>
<feature type="transmembrane region" description="Helical" evidence="13">
    <location>
        <begin position="357"/>
        <end position="377"/>
    </location>
</feature>
<evidence type="ECO:0000256" key="5">
    <source>
        <dbReference type="ARBA" id="ARBA00022448"/>
    </source>
</evidence>
<name>L1QD01_9CLOT</name>
<keyword evidence="9 13" id="KW-1133">Transmembrane helix</keyword>
<evidence type="ECO:0000256" key="1">
    <source>
        <dbReference type="ARBA" id="ARBA00003408"/>
    </source>
</evidence>
<comment type="similarity">
    <text evidence="3">Belongs to the multi antimicrobial extrusion (MATE) (TC 2.A.66.1) family.</text>
</comment>
<protein>
    <recommendedName>
        <fullName evidence="4">Probable multidrug resistance protein NorM</fullName>
    </recommendedName>
    <alternativeName>
        <fullName evidence="12">Multidrug-efflux transporter</fullName>
    </alternativeName>
</protein>
<evidence type="ECO:0000256" key="12">
    <source>
        <dbReference type="ARBA" id="ARBA00031636"/>
    </source>
</evidence>
<comment type="caution">
    <text evidence="14">The sequence shown here is derived from an EMBL/GenBank/DDBJ whole genome shotgun (WGS) entry which is preliminary data.</text>
</comment>
<dbReference type="HOGENOM" id="CLU_012893_5_0_9"/>
<evidence type="ECO:0000256" key="9">
    <source>
        <dbReference type="ARBA" id="ARBA00022989"/>
    </source>
</evidence>
<keyword evidence="11 13" id="KW-0472">Membrane</keyword>
<feature type="transmembrane region" description="Helical" evidence="13">
    <location>
        <begin position="165"/>
        <end position="189"/>
    </location>
</feature>
<dbReference type="EMBL" id="AMEZ01000069">
    <property type="protein sequence ID" value="EKY25477.1"/>
    <property type="molecule type" value="Genomic_DNA"/>
</dbReference>
<dbReference type="GO" id="GO:0006811">
    <property type="term" value="P:monoatomic ion transport"/>
    <property type="evidence" value="ECO:0007669"/>
    <property type="project" value="UniProtKB-KW"/>
</dbReference>
<dbReference type="PANTHER" id="PTHR43298:SF2">
    <property type="entry name" value="FMN_FAD EXPORTER YEEO-RELATED"/>
    <property type="match status" value="1"/>
</dbReference>
<feature type="transmembrane region" description="Helical" evidence="13">
    <location>
        <begin position="99"/>
        <end position="122"/>
    </location>
</feature>
<keyword evidence="15" id="KW-1185">Reference proteome</keyword>
<evidence type="ECO:0000256" key="7">
    <source>
        <dbReference type="ARBA" id="ARBA00022475"/>
    </source>
</evidence>
<dbReference type="PATRIC" id="fig|545697.3.peg.2429"/>
<dbReference type="InterPro" id="IPR050222">
    <property type="entry name" value="MATE_MdtK"/>
</dbReference>
<feature type="transmembrane region" description="Helical" evidence="13">
    <location>
        <begin position="415"/>
        <end position="437"/>
    </location>
</feature>
<gene>
    <name evidence="14" type="ORF">HMPREF0216_02469</name>
</gene>
<dbReference type="RefSeq" id="WP_005214373.1">
    <property type="nucleotide sequence ID" value="NZ_KB291659.1"/>
</dbReference>
<keyword evidence="8 13" id="KW-0812">Transmembrane</keyword>
<reference evidence="14 15" key="1">
    <citation type="submission" date="2012-05" db="EMBL/GenBank/DDBJ databases">
        <authorList>
            <person name="Weinstock G."/>
            <person name="Sodergren E."/>
            <person name="Lobos E.A."/>
            <person name="Fulton L."/>
            <person name="Fulton R."/>
            <person name="Courtney L."/>
            <person name="Fronick C."/>
            <person name="O'Laughlin M."/>
            <person name="Godfrey J."/>
            <person name="Wilson R.M."/>
            <person name="Miner T."/>
            <person name="Farmer C."/>
            <person name="Delehaunty K."/>
            <person name="Cordes M."/>
            <person name="Minx P."/>
            <person name="Tomlinson C."/>
            <person name="Chen J."/>
            <person name="Wollam A."/>
            <person name="Pepin K.H."/>
            <person name="Bhonagiri V."/>
            <person name="Zhang X."/>
            <person name="Suruliraj S."/>
            <person name="Warren W."/>
            <person name="Mitreva M."/>
            <person name="Mardis E.R."/>
            <person name="Wilson R.K."/>
        </authorList>
    </citation>
    <scope>NUCLEOTIDE SEQUENCE [LARGE SCALE GENOMIC DNA]</scope>
    <source>
        <strain evidence="14 15">DSM 1785</strain>
    </source>
</reference>
<dbReference type="PIRSF" id="PIRSF006603">
    <property type="entry name" value="DinF"/>
    <property type="match status" value="1"/>
</dbReference>
<keyword evidence="5" id="KW-0813">Transport</keyword>
<dbReference type="OrthoDB" id="9776324at2"/>
<dbReference type="AlphaFoldDB" id="L1QD01"/>
<dbReference type="CDD" id="cd13138">
    <property type="entry name" value="MATE_yoeA_like"/>
    <property type="match status" value="1"/>
</dbReference>
<evidence type="ECO:0000256" key="8">
    <source>
        <dbReference type="ARBA" id="ARBA00022692"/>
    </source>
</evidence>
<accession>L1QD01</accession>
<dbReference type="GO" id="GO:0005886">
    <property type="term" value="C:plasma membrane"/>
    <property type="evidence" value="ECO:0007669"/>
    <property type="project" value="UniProtKB-SubCell"/>
</dbReference>
<evidence type="ECO:0000256" key="2">
    <source>
        <dbReference type="ARBA" id="ARBA00004651"/>
    </source>
</evidence>
<sequence length="449" mass="49102">MLNMKVDLLKGNIFKSLIIFAIPLFISNLFQQLYNTVDIMIVGNFLGDTSLAAIGACSSIYELLVGFALGIGNGLSIVAARSYGSNDEKLLKKSVSGSIVIGIFVTVIIMIISVVLLMPLLKLLNTPSNIIDEAYSYISTITLFVGVMFAYNLCAGLLRAIGNSFMPLVFLIISSILNIILDIVFITQFNMGIKGAAVATIIAQGISVILCVVYIYFKSKILIPRRSSFNVGKKLYKELIGQGLSMGLMMFIVSTGTVILQTAINGLGYLTIAGHTAARKLNSFCALPTITMSLSLSTFVSQNKGADQGYRIRKSLWYCNLISIVWGCIISIVLLFFAPMLVRILSGSNEELVIEIGAKYLILNAPFYTVLGVLLNLRNSLQGLGEKVLPLVSSIIEFIGKILFVIFIIPKTGYLGVIICEPIIWCAMCAQLIYVFYNHPYIKAHKNNK</sequence>
<dbReference type="Proteomes" id="UP000010420">
    <property type="component" value="Unassembled WGS sequence"/>
</dbReference>
<dbReference type="eggNOG" id="COG0534">
    <property type="taxonomic scope" value="Bacteria"/>
</dbReference>
<evidence type="ECO:0000256" key="6">
    <source>
        <dbReference type="ARBA" id="ARBA00022449"/>
    </source>
</evidence>
<feature type="transmembrane region" description="Helical" evidence="13">
    <location>
        <begin position="12"/>
        <end position="31"/>
    </location>
</feature>
<evidence type="ECO:0000256" key="10">
    <source>
        <dbReference type="ARBA" id="ARBA00023065"/>
    </source>
</evidence>
<organism evidence="14 15">
    <name type="scientific">Clostridium celatum DSM 1785</name>
    <dbReference type="NCBI Taxonomy" id="545697"/>
    <lineage>
        <taxon>Bacteria</taxon>
        <taxon>Bacillati</taxon>
        <taxon>Bacillota</taxon>
        <taxon>Clostridia</taxon>
        <taxon>Eubacteriales</taxon>
        <taxon>Clostridiaceae</taxon>
        <taxon>Clostridium</taxon>
    </lineage>
</organism>
<dbReference type="GO" id="GO:0042910">
    <property type="term" value="F:xenobiotic transmembrane transporter activity"/>
    <property type="evidence" value="ECO:0007669"/>
    <property type="project" value="InterPro"/>
</dbReference>
<evidence type="ECO:0000256" key="4">
    <source>
        <dbReference type="ARBA" id="ARBA00020268"/>
    </source>
</evidence>
<evidence type="ECO:0000256" key="3">
    <source>
        <dbReference type="ARBA" id="ARBA00010199"/>
    </source>
</evidence>
<comment type="subcellular location">
    <subcellularLocation>
        <location evidence="2">Cell membrane</location>
        <topology evidence="2">Multi-pass membrane protein</topology>
    </subcellularLocation>
</comment>
<feature type="transmembrane region" description="Helical" evidence="13">
    <location>
        <begin position="51"/>
        <end position="78"/>
    </location>
</feature>
<dbReference type="InterPro" id="IPR002528">
    <property type="entry name" value="MATE_fam"/>
</dbReference>
<evidence type="ECO:0000313" key="15">
    <source>
        <dbReference type="Proteomes" id="UP000010420"/>
    </source>
</evidence>
<feature type="transmembrane region" description="Helical" evidence="13">
    <location>
        <begin position="281"/>
        <end position="300"/>
    </location>
</feature>
<dbReference type="GO" id="GO:0015297">
    <property type="term" value="F:antiporter activity"/>
    <property type="evidence" value="ECO:0007669"/>
    <property type="project" value="UniProtKB-KW"/>
</dbReference>
<dbReference type="Pfam" id="PF01554">
    <property type="entry name" value="MatE"/>
    <property type="match status" value="2"/>
</dbReference>
<dbReference type="PANTHER" id="PTHR43298">
    <property type="entry name" value="MULTIDRUG RESISTANCE PROTEIN NORM-RELATED"/>
    <property type="match status" value="1"/>
</dbReference>
<feature type="transmembrane region" description="Helical" evidence="13">
    <location>
        <begin position="134"/>
        <end position="153"/>
    </location>
</feature>